<proteinExistence type="predicted"/>
<protein>
    <submittedName>
        <fullName evidence="1">Alpha/beta hydrolase</fullName>
    </submittedName>
</protein>
<comment type="caution">
    <text evidence="1">The sequence shown here is derived from an EMBL/GenBank/DDBJ whole genome shotgun (WGS) entry which is preliminary data.</text>
</comment>
<dbReference type="EMBL" id="QWEA01000482">
    <property type="protein sequence ID" value="RIJ23231.1"/>
    <property type="molecule type" value="Genomic_DNA"/>
</dbReference>
<accession>A0A399QXJ1</accession>
<evidence type="ECO:0000313" key="2">
    <source>
        <dbReference type="Proteomes" id="UP000266634"/>
    </source>
</evidence>
<dbReference type="GO" id="GO:0016787">
    <property type="term" value="F:hydrolase activity"/>
    <property type="evidence" value="ECO:0007669"/>
    <property type="project" value="UniProtKB-KW"/>
</dbReference>
<sequence length="56" mass="5854">MELVIVHGALVRDGAWWWGATAELLSERTGIRSRALALPSCGETTAGEMAGGLVAD</sequence>
<organism evidence="1 2">
    <name type="scientific">Clavibacter michiganensis subsp. insidiosus</name>
    <dbReference type="NCBI Taxonomy" id="33014"/>
    <lineage>
        <taxon>Bacteria</taxon>
        <taxon>Bacillati</taxon>
        <taxon>Actinomycetota</taxon>
        <taxon>Actinomycetes</taxon>
        <taxon>Micrococcales</taxon>
        <taxon>Microbacteriaceae</taxon>
        <taxon>Clavibacter</taxon>
    </lineage>
</organism>
<reference evidence="1 2" key="1">
    <citation type="submission" date="2018-08" db="EMBL/GenBank/DDBJ databases">
        <title>Genome Sequence of Clavibacter michiganensis Subspecies type strains, and the Atypical Peach-Colored Strains Isolated from Tomato.</title>
        <authorList>
            <person name="Osdaghi E."/>
            <person name="Portier P."/>
            <person name="Briand M."/>
            <person name="Jacques M.-A."/>
        </authorList>
    </citation>
    <scope>NUCLEOTIDE SEQUENCE [LARGE SCALE GENOMIC DNA]</scope>
    <source>
        <strain evidence="1 2">CFBP 6488</strain>
    </source>
</reference>
<feature type="non-terminal residue" evidence="1">
    <location>
        <position position="56"/>
    </location>
</feature>
<gene>
    <name evidence="1" type="ORF">DZF93_11425</name>
</gene>
<dbReference type="Proteomes" id="UP000266634">
    <property type="component" value="Unassembled WGS sequence"/>
</dbReference>
<evidence type="ECO:0000313" key="1">
    <source>
        <dbReference type="EMBL" id="RIJ23231.1"/>
    </source>
</evidence>
<dbReference type="AlphaFoldDB" id="A0A399QXJ1"/>
<name>A0A399QXJ1_9MICO</name>
<keyword evidence="1" id="KW-0378">Hydrolase</keyword>